<name>A0A553N011_9TELE</name>
<keyword evidence="2" id="KW-0732">Signal</keyword>
<keyword evidence="3" id="KW-0677">Repeat</keyword>
<dbReference type="FunFam" id="2.60.40.10:FF:001292">
    <property type="entry name" value="PKHD1 like 1"/>
    <property type="match status" value="1"/>
</dbReference>
<feature type="domain" description="G8" evidence="5">
    <location>
        <begin position="2812"/>
        <end position="2926"/>
    </location>
</feature>
<evidence type="ECO:0000259" key="6">
    <source>
        <dbReference type="PROSITE" id="PS51820"/>
    </source>
</evidence>
<protein>
    <recommendedName>
        <fullName evidence="9">Polycystic kidney and hepatic disease 1 (autosomal recessive)-like 1</fullName>
    </recommendedName>
</protein>
<dbReference type="OrthoDB" id="120976at2759"/>
<dbReference type="SMART" id="SM01225">
    <property type="entry name" value="G8"/>
    <property type="match status" value="2"/>
</dbReference>
<reference evidence="7 8" key="1">
    <citation type="journal article" date="2019" name="Sci. Data">
        <title>Hybrid genome assembly and annotation of Danionella translucida.</title>
        <authorList>
            <person name="Kadobianskyi M."/>
            <person name="Schulze L."/>
            <person name="Schuelke M."/>
            <person name="Judkewitz B."/>
        </authorList>
    </citation>
    <scope>NUCLEOTIDE SEQUENCE [LARGE SCALE GENOMIC DNA]</scope>
    <source>
        <strain evidence="7 8">Bolton</strain>
    </source>
</reference>
<dbReference type="EMBL" id="SRMA01027169">
    <property type="protein sequence ID" value="TRY58767.1"/>
    <property type="molecule type" value="Genomic_DNA"/>
</dbReference>
<evidence type="ECO:0000313" key="8">
    <source>
        <dbReference type="Proteomes" id="UP000316079"/>
    </source>
</evidence>
<evidence type="ECO:0000313" key="7">
    <source>
        <dbReference type="EMBL" id="TRY58767.1"/>
    </source>
</evidence>
<organism evidence="7 8">
    <name type="scientific">Danionella cerebrum</name>
    <dbReference type="NCBI Taxonomy" id="2873325"/>
    <lineage>
        <taxon>Eukaryota</taxon>
        <taxon>Metazoa</taxon>
        <taxon>Chordata</taxon>
        <taxon>Craniata</taxon>
        <taxon>Vertebrata</taxon>
        <taxon>Euteleostomi</taxon>
        <taxon>Actinopterygii</taxon>
        <taxon>Neopterygii</taxon>
        <taxon>Teleostei</taxon>
        <taxon>Ostariophysi</taxon>
        <taxon>Cypriniformes</taxon>
        <taxon>Danionidae</taxon>
        <taxon>Danioninae</taxon>
        <taxon>Danionella</taxon>
    </lineage>
</organism>
<comment type="subcellular location">
    <subcellularLocation>
        <location evidence="1">Cell envelope</location>
    </subcellularLocation>
</comment>
<dbReference type="PANTHER" id="PTHR46769:SF2">
    <property type="entry name" value="FIBROCYSTIN-L ISOFORM 2 PRECURSOR-RELATED"/>
    <property type="match status" value="1"/>
</dbReference>
<feature type="domain" description="PA14" evidence="6">
    <location>
        <begin position="281"/>
        <end position="429"/>
    </location>
</feature>
<dbReference type="InterPro" id="IPR008972">
    <property type="entry name" value="Cupredoxin"/>
</dbReference>
<evidence type="ECO:0000256" key="1">
    <source>
        <dbReference type="ARBA" id="ARBA00004196"/>
    </source>
</evidence>
<dbReference type="InterPro" id="IPR037524">
    <property type="entry name" value="PA14/GLEYA"/>
</dbReference>
<gene>
    <name evidence="7" type="ORF">DNTS_034596</name>
</gene>
<evidence type="ECO:0008006" key="9">
    <source>
        <dbReference type="Google" id="ProtNLM"/>
    </source>
</evidence>
<keyword evidence="4" id="KW-0325">Glycoprotein</keyword>
<dbReference type="FunFam" id="2.60.40.10:FF:001165">
    <property type="entry name" value="PKHD1 like 1"/>
    <property type="match status" value="1"/>
</dbReference>
<dbReference type="FunFam" id="2.60.40.10:FF:001316">
    <property type="entry name" value="PKHD1 like 1"/>
    <property type="match status" value="1"/>
</dbReference>
<evidence type="ECO:0000256" key="4">
    <source>
        <dbReference type="ARBA" id="ARBA00023180"/>
    </source>
</evidence>
<dbReference type="PROSITE" id="PS51820">
    <property type="entry name" value="PA14"/>
    <property type="match status" value="1"/>
</dbReference>
<comment type="caution">
    <text evidence="7">The sequence shown here is derived from an EMBL/GenBank/DDBJ whole genome shotgun (WGS) entry which is preliminary data.</text>
</comment>
<dbReference type="SUPFAM" id="SSF81296">
    <property type="entry name" value="E set domains"/>
    <property type="match status" value="11"/>
</dbReference>
<dbReference type="SMART" id="SM00429">
    <property type="entry name" value="IPT"/>
    <property type="match status" value="9"/>
</dbReference>
<dbReference type="STRING" id="623744.A0A553N011"/>
<dbReference type="Gene3D" id="2.60.40.10">
    <property type="entry name" value="Immunoglobulins"/>
    <property type="match status" value="12"/>
</dbReference>
<dbReference type="InterPro" id="IPR013783">
    <property type="entry name" value="Ig-like_fold"/>
</dbReference>
<accession>A0A553N011</accession>
<dbReference type="GO" id="GO:0007399">
    <property type="term" value="P:nervous system development"/>
    <property type="evidence" value="ECO:0007669"/>
    <property type="project" value="UniProtKB-ARBA"/>
</dbReference>
<evidence type="ECO:0000256" key="3">
    <source>
        <dbReference type="ARBA" id="ARBA00022737"/>
    </source>
</evidence>
<dbReference type="Pfam" id="PF01833">
    <property type="entry name" value="TIG"/>
    <property type="match status" value="11"/>
</dbReference>
<dbReference type="SUPFAM" id="SSF49503">
    <property type="entry name" value="Cupredoxins"/>
    <property type="match status" value="1"/>
</dbReference>
<dbReference type="FunFam" id="2.60.40.10:FF:000616">
    <property type="entry name" value="PKHD1 like 1"/>
    <property type="match status" value="2"/>
</dbReference>
<evidence type="ECO:0000259" key="5">
    <source>
        <dbReference type="PROSITE" id="PS51484"/>
    </source>
</evidence>
<dbReference type="InterPro" id="IPR055401">
    <property type="entry name" value="CEMIP_beta-hel_dom"/>
</dbReference>
<dbReference type="PROSITE" id="PS51484">
    <property type="entry name" value="G8"/>
    <property type="match status" value="2"/>
</dbReference>
<dbReference type="InterPro" id="IPR014756">
    <property type="entry name" value="Ig_E-set"/>
</dbReference>
<sequence>FAQASQFSLNSNDPNFGNSVTLVSRTRSIPCDVERDSSTSKQIMCYTRAMPEDKYDVRVSVDGVPIPTSKICDGVSWSFRCMFNPRSQNTPTIQSIQPLSATPGSVVKVRGLIFTDAYGGNAKSSNGLDVRFSRVYMGGMPCEILKPNSQEKYGINLDCTDCTWGVMSCKMTGTYIGHHNLSYILDSQYGRSLPDFGVFSISALNKLSMFQTYAEVKGVSPSEGSLLGGTSLTIQGNYFDETDQPARVLVGGHECKIRSVSNQKIVCVTPGYDRTNVTVFPGGRGLKLETWINTLSSSIEDVLTYSSSKPGYSVQWVDSLSYAWPTEMYNFAARLSGFFVPLETDNYYFQIRGGYRCQLYFSKNGPPNNKSKIVDNYYGSFNQKSDVMRLEKGKPYYFEVLLQTYYSSTTLDVAFFKDISPFTDKQSNEAKNEQQQINAFYDILPEKQVIRFDGWTPQSGIKEVQTLRISSSCFSDSSCDNTYYYLSYGNLKTEPIPVSASAEDLQNILNDMWTIKPDNVTVTMEELDTGALYNVTFNSNRGDFENLGYFTDSDTNITVSEVIKGRASMETFTLLWAGIPSNPVPFNASETEVQSALDGVLAAKCSADIPKMENSNVKFQRDYETANTGFSGDLNPRGTRVLYTEAFCGSWSLKNPEILFWTQDVATNGSIYNQIPLQTFSTLCLAYKGSLSNELGITFSYIASNSNIQPSIRIPVQFDSTKEWNYKCVDLLSLIPTNYFGSNYNLIQLRVYGTSSYFIDAVHIGRPTTAIYSNVAMHRRRPPALARLGLFFTNYTVRKQVNSSRVSYEITATPYNCGFGVPLLQLAFLENSTENQSIQSQGNSSVTIVRPQNASPPLTGTFDVEFSGRWVKGLAVDISDANLQFALQGIPELGQLQVQRSGDCRGYSWYIKWLTIPGSQPLLKTNASNVIGVNPSVTSQKIVNGGLYKQKIMGDYLRVPANKSQVEVFINGIPSWCSGDCAFTWSESKTPTVTGISPTQGSNGLGTILTITGSGFYDANVTVKTGDVECSVQQITTQYLNDTIFNFTQLLGVTSISPKTGSVAGGTVLTVSGYGFSKDTNVTIGLQPCSVLEAEFSELRCIVPAGSEGDQTVTLTAAQMTATLNGSFTYNSTSSETLASITSVSPQKTTVFGRRNFTILGSNFGEQSNASSVLIGGTECRLLQWTNESITCVLPTLPPAVYNVYVRGGKKGYPITSPEVNVTIEYVLEVTGFSPSLGSLYGGTNVTIIGSGFSPNIRDNTVTFGNTQCRVTAASDQQLECVTQPREQTYTVTNQGIHSAYGRGYAWSPSALIASVGDTVVWRWDAPAFVSGLGYRVFSVSSPMGTDYDGIAFNSGGPTTNGFFIYRFTSPGVYYYSSGYIDSSRQKIMQGSVTVLPQEDLTVELQLFVMRTPLPLGVRQVQTVYKMAHRTLATSHLLPVPVQWCSRLHLAMAPLMTPSESGDLASAAVKVGDHPCSIINSTSTEINCQLMPDSGAPVGVPLPVTVRVNNLGSAILSMPKEMNRRFVVLPVVDSIFPSVGSTTGYTRLYISGSGLSYGSVTVANVKCSVVSMDYSHVVCDTTPSAAGKGSVTVYVNSISSSCSSDCTFEYSGSIAPQVTSVLPNMITGNATTVVVSGSGFGNNSADLMVSASNITFQVTEVTDSNITVLVGALPSGTHLLKVVVMSKGLATGSAILTSVAQASISPTSGSIAGGTPIVITGNGFVSGNTTVKFGSSLCRILDVTPDTVRCLTPAHAEGLVQVNINVFTINYPPQQFNYTREKTPSITSVAPTTGPVGTQITVSGVGFGTDPALVSLEIAGVACNISSIADTQLLCTVGEHSGGTFPLLFKHQVKGYAVSQSVFTYELLLTGVTPNEGSYAGGAIVAIQGSGFDSNSTRVLICNRECPVHQQDSTSTQLNCEVPPNNGTSTRSEAQQQCTVVVVNVNGFKVNLTNGYTYRSSLTAVISNVTPRRGGTAGGTRLTVTGSGFSQNVSEVMVTIAGSVCDIQSANETQIICVTNAQPKTQDTQVRVQLGNRGIARMDNASFFYIDVWSSPYTWGGLSPPDEGTFAVITAGQTILLDTSTKVLKMLLIQGGRLIFDEADIELQAENILITDGGALQIGTEQAPFQHKANITLHGHLRSQELPVYGAKTLAVRQGVLDLHGIPIPVPWTRLSQTAQNGSKTLTLMDSVTWKAGDEITIASTGNRLSQKENELRRIASVSADGRTLTLTEPLTYTHLGISVALPDGTVFEARAEVGHLTRNIVIRGSNNVEWNDLIPACPDGFDPGEFATQTCFQGRYGEEIGSDQFGGCLMFHSPQPSQSQAIGRIEYVELYNVGQAYRLGRYPIHWHLMGDVQFKSYVRGCSVHQSHNRAVSIHNTHNLLVERNVIYNIMGGAFFIEDGIETGNILQYNLAVFVKQSTSLENDDVTPAAYWITNPNNTIRHNAAAGGTHFGFWYHMPENSEGASYDSNVCPKRISLGEFFNNTAHSHGWFGLWIYQDFYPMRTYGSSCYSYTPLPAIFRRFTSWNNEKGAEWGNVGAVQFSEFLMVNNEKVGIEAKRIIESYINGWGLDGGAAVINSTMVGHVDELGLGSTFCTARGIVLPIDEGMSVINTTFINFNRSSCVAIAMAEVAGVCTYRCGGWSVRFSGIQFHQSPNKAWFRWEHEMALVDTDGSMTGNASYKVVPKNDLLDPHHCFPAKEWSTGIPAYICDNTINFHRMVISYYFNPFSFWGQDVNLTSPYVSGRNHLNSRRRRSVDRSVIDRNMNINLFQCYYPKCIEPTLPPAPAQPPVSGSTASSNFTYVFWSNTSFWKSSPENGFSVPQEGSDVVIPTRIWMVVDVVVPSLSKLQIVGVLEIPDKNNASSTKYNNVVLNATHISIQGGRLIAGWPDKPFNGELQIVLKGSHSTADWSLPYGPNQGAKVL</sequence>
<dbReference type="Pfam" id="PF10162">
    <property type="entry name" value="G8"/>
    <property type="match status" value="2"/>
</dbReference>
<dbReference type="CDD" id="cd00603">
    <property type="entry name" value="IPT_PCSR"/>
    <property type="match status" value="11"/>
</dbReference>
<dbReference type="Proteomes" id="UP000316079">
    <property type="component" value="Unassembled WGS sequence"/>
</dbReference>
<proteinExistence type="predicted"/>
<feature type="non-terminal residue" evidence="7">
    <location>
        <position position="1"/>
    </location>
</feature>
<dbReference type="Pfam" id="PF24606">
    <property type="entry name" value="CEMIP_beta-hel"/>
    <property type="match status" value="1"/>
</dbReference>
<dbReference type="PANTHER" id="PTHR46769">
    <property type="entry name" value="POLYCYSTIC KIDNEY AND HEPATIC DISEASE 1 (AUTOSOMAL RECESSIVE)-LIKE 1"/>
    <property type="match status" value="1"/>
</dbReference>
<dbReference type="SUPFAM" id="SSF56988">
    <property type="entry name" value="Anthrax protective antigen"/>
    <property type="match status" value="1"/>
</dbReference>
<dbReference type="FunFam" id="2.60.40.10:FF:001552">
    <property type="entry name" value="PKHD1 like 1"/>
    <property type="match status" value="1"/>
</dbReference>
<dbReference type="FunFam" id="2.60.40.10:FF:001057">
    <property type="entry name" value="PKHD1 like 1"/>
    <property type="match status" value="1"/>
</dbReference>
<dbReference type="Gene3D" id="2.60.40.420">
    <property type="entry name" value="Cupredoxins - blue copper proteins"/>
    <property type="match status" value="1"/>
</dbReference>
<feature type="non-terminal residue" evidence="7">
    <location>
        <position position="2926"/>
    </location>
</feature>
<feature type="domain" description="G8" evidence="5">
    <location>
        <begin position="2057"/>
        <end position="2177"/>
    </location>
</feature>
<dbReference type="InterPro" id="IPR052387">
    <property type="entry name" value="Fibrocystin"/>
</dbReference>
<dbReference type="InterPro" id="IPR002909">
    <property type="entry name" value="IPT_dom"/>
</dbReference>
<dbReference type="InterPro" id="IPR019316">
    <property type="entry name" value="G8_domain"/>
</dbReference>
<evidence type="ECO:0000256" key="2">
    <source>
        <dbReference type="ARBA" id="ARBA00022729"/>
    </source>
</evidence>
<keyword evidence="8" id="KW-1185">Reference proteome</keyword>